<keyword evidence="5 7" id="KW-0456">Lyase</keyword>
<protein>
    <recommendedName>
        <fullName evidence="7">Endolytic murein transglycosylase</fullName>
        <ecNumber evidence="7">4.2.2.29</ecNumber>
    </recommendedName>
    <alternativeName>
        <fullName evidence="7">Peptidoglycan lytic transglycosylase</fullName>
    </alternativeName>
    <alternativeName>
        <fullName evidence="7">Peptidoglycan polymerization terminase</fullName>
    </alternativeName>
</protein>
<dbReference type="NCBIfam" id="TIGR00247">
    <property type="entry name" value="endolytic transglycosylase MltG"/>
    <property type="match status" value="1"/>
</dbReference>
<dbReference type="PANTHER" id="PTHR30518">
    <property type="entry name" value="ENDOLYTIC MUREIN TRANSGLYCOSYLASE"/>
    <property type="match status" value="1"/>
</dbReference>
<sequence length="344" mass="37310">MRAKHVFTGFLLALAAIFLALFICLLLFSAWNRPVTAEQGTAGEVLFSVPPGESLRRTASRLAGEGLVRSELFVCLHARFAGLSLKAGTYRLSPAMRTAEILDAIHSGDVAVYRITVPEGLTLSKTAAVFAEAGISAQNFLTAAGDPALLQEFGIPAATAEGYLFPDTYFVNYGDSAESVVRRMLSTFFERAETLDGFPGRGQPLHDRVILASIVEREYRVAEEAPLIAGVFANRLRINMGLQSCATIEYILTEILGQPHPERIGPDALEIRSPYNTYLWAGLPPGPISNPGQTALQAAFSPADTPCFYFRLNDPVSGTHTFTVSLDDHIEAGREIYLKQAAGR</sequence>
<reference evidence="8" key="1">
    <citation type="submission" date="2020-10" db="EMBL/GenBank/DDBJ databases">
        <authorList>
            <person name="Gilroy R."/>
        </authorList>
    </citation>
    <scope>NUCLEOTIDE SEQUENCE</scope>
    <source>
        <strain evidence="8">B3-4054</strain>
    </source>
</reference>
<evidence type="ECO:0000256" key="4">
    <source>
        <dbReference type="ARBA" id="ARBA00023136"/>
    </source>
</evidence>
<dbReference type="Gene3D" id="3.30.1490.480">
    <property type="entry name" value="Endolytic murein transglycosylase"/>
    <property type="match status" value="1"/>
</dbReference>
<evidence type="ECO:0000313" key="8">
    <source>
        <dbReference type="EMBL" id="MBO8449700.1"/>
    </source>
</evidence>
<name>A0A9D9HD07_9SPIR</name>
<comment type="function">
    <text evidence="7">Functions as a peptidoglycan terminase that cleaves nascent peptidoglycan strands endolytically to terminate their elongation.</text>
</comment>
<organism evidence="8 9">
    <name type="scientific">Candidatus Avitreponema avistercoris</name>
    <dbReference type="NCBI Taxonomy" id="2840705"/>
    <lineage>
        <taxon>Bacteria</taxon>
        <taxon>Pseudomonadati</taxon>
        <taxon>Spirochaetota</taxon>
        <taxon>Spirochaetia</taxon>
        <taxon>Spirochaetales</taxon>
        <taxon>Candidatus Avitreponema</taxon>
    </lineage>
</organism>
<dbReference type="CDD" id="cd08010">
    <property type="entry name" value="MltG_like"/>
    <property type="match status" value="1"/>
</dbReference>
<evidence type="ECO:0000256" key="6">
    <source>
        <dbReference type="ARBA" id="ARBA00023316"/>
    </source>
</evidence>
<dbReference type="Pfam" id="PF02618">
    <property type="entry name" value="YceG"/>
    <property type="match status" value="1"/>
</dbReference>
<evidence type="ECO:0000256" key="2">
    <source>
        <dbReference type="ARBA" id="ARBA00022692"/>
    </source>
</evidence>
<evidence type="ECO:0000256" key="3">
    <source>
        <dbReference type="ARBA" id="ARBA00022989"/>
    </source>
</evidence>
<keyword evidence="3 7" id="KW-1133">Transmembrane helix</keyword>
<dbReference type="EC" id="4.2.2.29" evidence="7"/>
<keyword evidence="4 7" id="KW-0472">Membrane</keyword>
<dbReference type="GO" id="GO:0009252">
    <property type="term" value="P:peptidoglycan biosynthetic process"/>
    <property type="evidence" value="ECO:0007669"/>
    <property type="project" value="UniProtKB-UniRule"/>
</dbReference>
<dbReference type="InterPro" id="IPR003770">
    <property type="entry name" value="MLTG-like"/>
</dbReference>
<dbReference type="Proteomes" id="UP000823616">
    <property type="component" value="Unassembled WGS sequence"/>
</dbReference>
<dbReference type="GO" id="GO:0005886">
    <property type="term" value="C:plasma membrane"/>
    <property type="evidence" value="ECO:0007669"/>
    <property type="project" value="UniProtKB-UniRule"/>
</dbReference>
<dbReference type="GO" id="GO:0071555">
    <property type="term" value="P:cell wall organization"/>
    <property type="evidence" value="ECO:0007669"/>
    <property type="project" value="UniProtKB-KW"/>
</dbReference>
<gene>
    <name evidence="7 8" type="primary">mltG</name>
    <name evidence="8" type="ORF">IAA96_01185</name>
</gene>
<comment type="catalytic activity">
    <reaction evidence="7">
        <text>a peptidoglycan chain = a peptidoglycan chain with N-acetyl-1,6-anhydromuramyl-[peptide] at the reducing end + a peptidoglycan chain with N-acetylglucosamine at the non-reducing end.</text>
        <dbReference type="EC" id="4.2.2.29"/>
    </reaction>
</comment>
<evidence type="ECO:0000256" key="1">
    <source>
        <dbReference type="ARBA" id="ARBA00022475"/>
    </source>
</evidence>
<keyword evidence="1 7" id="KW-1003">Cell membrane</keyword>
<proteinExistence type="inferred from homology"/>
<dbReference type="HAMAP" id="MF_02065">
    <property type="entry name" value="MltG"/>
    <property type="match status" value="1"/>
</dbReference>
<dbReference type="AlphaFoldDB" id="A0A9D9HD07"/>
<comment type="similarity">
    <text evidence="7">Belongs to the transglycosylase MltG family.</text>
</comment>
<evidence type="ECO:0000256" key="7">
    <source>
        <dbReference type="HAMAP-Rule" id="MF_02065"/>
    </source>
</evidence>
<dbReference type="EMBL" id="JADIMS010000017">
    <property type="protein sequence ID" value="MBO8449700.1"/>
    <property type="molecule type" value="Genomic_DNA"/>
</dbReference>
<keyword evidence="2 7" id="KW-0812">Transmembrane</keyword>
<comment type="caution">
    <text evidence="8">The sequence shown here is derived from an EMBL/GenBank/DDBJ whole genome shotgun (WGS) entry which is preliminary data.</text>
</comment>
<evidence type="ECO:0000256" key="5">
    <source>
        <dbReference type="ARBA" id="ARBA00023239"/>
    </source>
</evidence>
<feature type="site" description="Important for catalytic activity" evidence="7">
    <location>
        <position position="218"/>
    </location>
</feature>
<dbReference type="PANTHER" id="PTHR30518:SF2">
    <property type="entry name" value="ENDOLYTIC MUREIN TRANSGLYCOSYLASE"/>
    <property type="match status" value="1"/>
</dbReference>
<keyword evidence="6 7" id="KW-0961">Cell wall biogenesis/degradation</keyword>
<dbReference type="GO" id="GO:0008932">
    <property type="term" value="F:lytic endotransglycosylase activity"/>
    <property type="evidence" value="ECO:0007669"/>
    <property type="project" value="UniProtKB-UniRule"/>
</dbReference>
<accession>A0A9D9HD07</accession>
<evidence type="ECO:0000313" key="9">
    <source>
        <dbReference type="Proteomes" id="UP000823616"/>
    </source>
</evidence>
<reference evidence="8" key="2">
    <citation type="journal article" date="2021" name="PeerJ">
        <title>Extensive microbial diversity within the chicken gut microbiome revealed by metagenomics and culture.</title>
        <authorList>
            <person name="Gilroy R."/>
            <person name="Ravi A."/>
            <person name="Getino M."/>
            <person name="Pursley I."/>
            <person name="Horton D.L."/>
            <person name="Alikhan N.F."/>
            <person name="Baker D."/>
            <person name="Gharbi K."/>
            <person name="Hall N."/>
            <person name="Watson M."/>
            <person name="Adriaenssens E.M."/>
            <person name="Foster-Nyarko E."/>
            <person name="Jarju S."/>
            <person name="Secka A."/>
            <person name="Antonio M."/>
            <person name="Oren A."/>
            <person name="Chaudhuri R.R."/>
            <person name="La Ragione R."/>
            <person name="Hildebrand F."/>
            <person name="Pallen M.J."/>
        </authorList>
    </citation>
    <scope>NUCLEOTIDE SEQUENCE</scope>
    <source>
        <strain evidence="8">B3-4054</strain>
    </source>
</reference>